<dbReference type="InterPro" id="IPR050272">
    <property type="entry name" value="Isochorismatase-like_hydrls"/>
</dbReference>
<dbReference type="EMBL" id="BAABAF010000001">
    <property type="protein sequence ID" value="GAA3752504.1"/>
    <property type="molecule type" value="Genomic_DNA"/>
</dbReference>
<dbReference type="RefSeq" id="WP_344779610.1">
    <property type="nucleotide sequence ID" value="NZ_BAABAF010000001.1"/>
</dbReference>
<gene>
    <name evidence="3" type="primary">rutB</name>
    <name evidence="3" type="ORF">GCM10022240_01990</name>
</gene>
<evidence type="ECO:0000256" key="1">
    <source>
        <dbReference type="ARBA" id="ARBA00022801"/>
    </source>
</evidence>
<accession>A0ABP7FZP7</accession>
<dbReference type="Pfam" id="PF00857">
    <property type="entry name" value="Isochorismatase"/>
    <property type="match status" value="1"/>
</dbReference>
<protein>
    <submittedName>
        <fullName evidence="3">Pyrimidine utilization protein B</fullName>
    </submittedName>
</protein>
<evidence type="ECO:0000259" key="2">
    <source>
        <dbReference type="Pfam" id="PF00857"/>
    </source>
</evidence>
<name>A0ABP7FZP7_9MICO</name>
<reference evidence="4" key="1">
    <citation type="journal article" date="2019" name="Int. J. Syst. Evol. Microbiol.">
        <title>The Global Catalogue of Microorganisms (GCM) 10K type strain sequencing project: providing services to taxonomists for standard genome sequencing and annotation.</title>
        <authorList>
            <consortium name="The Broad Institute Genomics Platform"/>
            <consortium name="The Broad Institute Genome Sequencing Center for Infectious Disease"/>
            <person name="Wu L."/>
            <person name="Ma J."/>
        </authorList>
    </citation>
    <scope>NUCLEOTIDE SEQUENCE [LARGE SCALE GENOMIC DNA]</scope>
    <source>
        <strain evidence="4">JCM 16950</strain>
    </source>
</reference>
<keyword evidence="1" id="KW-0378">Hydrolase</keyword>
<dbReference type="PANTHER" id="PTHR43540:SF6">
    <property type="entry name" value="ISOCHORISMATASE-LIKE DOMAIN-CONTAINING PROTEIN"/>
    <property type="match status" value="1"/>
</dbReference>
<dbReference type="SUPFAM" id="SSF52499">
    <property type="entry name" value="Isochorismatase-like hydrolases"/>
    <property type="match status" value="1"/>
</dbReference>
<comment type="caution">
    <text evidence="3">The sequence shown here is derived from an EMBL/GenBank/DDBJ whole genome shotgun (WGS) entry which is preliminary data.</text>
</comment>
<evidence type="ECO:0000313" key="4">
    <source>
        <dbReference type="Proteomes" id="UP001500540"/>
    </source>
</evidence>
<dbReference type="CDD" id="cd00431">
    <property type="entry name" value="cysteine_hydrolases"/>
    <property type="match status" value="1"/>
</dbReference>
<keyword evidence="4" id="KW-1185">Reference proteome</keyword>
<feature type="domain" description="Isochorismatase-like" evidence="2">
    <location>
        <begin position="13"/>
        <end position="197"/>
    </location>
</feature>
<dbReference type="InterPro" id="IPR036380">
    <property type="entry name" value="Isochorismatase-like_sf"/>
</dbReference>
<sequence length="211" mass="22152">MPETPFRYDPSHAALVVIDVQNDFCHAQGAVARLGSDVTAVEQMVPRLVALIETARTTSVPVIFVRTTHDSTDDSVAWLSRNAQEPDDAPEGVICRTGSWGAEFYSIAPQPGEIVVTKHRYSAFAGTSLDLTLRTLGVRSLIFTGVATEVCVESSLRDGLSADYLVSLVADGAATYGADAQAATVGAVSRSFGTVTSCSELTAVWAAAAPG</sequence>
<evidence type="ECO:0000313" key="3">
    <source>
        <dbReference type="EMBL" id="GAA3752504.1"/>
    </source>
</evidence>
<dbReference type="PANTHER" id="PTHR43540">
    <property type="entry name" value="PEROXYUREIDOACRYLATE/UREIDOACRYLATE AMIDOHYDROLASE-RELATED"/>
    <property type="match status" value="1"/>
</dbReference>
<organism evidence="3 4">
    <name type="scientific">Microbacterium kribbense</name>
    <dbReference type="NCBI Taxonomy" id="433645"/>
    <lineage>
        <taxon>Bacteria</taxon>
        <taxon>Bacillati</taxon>
        <taxon>Actinomycetota</taxon>
        <taxon>Actinomycetes</taxon>
        <taxon>Micrococcales</taxon>
        <taxon>Microbacteriaceae</taxon>
        <taxon>Microbacterium</taxon>
    </lineage>
</organism>
<dbReference type="Proteomes" id="UP001500540">
    <property type="component" value="Unassembled WGS sequence"/>
</dbReference>
<dbReference type="InterPro" id="IPR000868">
    <property type="entry name" value="Isochorismatase-like_dom"/>
</dbReference>
<proteinExistence type="predicted"/>
<dbReference type="Gene3D" id="3.40.50.850">
    <property type="entry name" value="Isochorismatase-like"/>
    <property type="match status" value="1"/>
</dbReference>